<keyword evidence="2" id="KW-0732">Signal</keyword>
<dbReference type="Proteomes" id="UP001143372">
    <property type="component" value="Unassembled WGS sequence"/>
</dbReference>
<dbReference type="RefSeq" id="WP_271169698.1">
    <property type="nucleotide sequence ID" value="NZ_BSFI01000022.1"/>
</dbReference>
<feature type="signal peptide" evidence="2">
    <location>
        <begin position="1"/>
        <end position="22"/>
    </location>
</feature>
<evidence type="ECO:0000256" key="1">
    <source>
        <dbReference type="SAM" id="MobiDB-lite"/>
    </source>
</evidence>
<dbReference type="EMBL" id="BSFI01000022">
    <property type="protein sequence ID" value="GLK69476.1"/>
    <property type="molecule type" value="Genomic_DNA"/>
</dbReference>
<evidence type="ECO:0000313" key="3">
    <source>
        <dbReference type="EMBL" id="GLK69476.1"/>
    </source>
</evidence>
<reference evidence="3" key="1">
    <citation type="journal article" date="2014" name="Int. J. Syst. Evol. Microbiol.">
        <title>Complete genome sequence of Corynebacterium casei LMG S-19264T (=DSM 44701T), isolated from a smear-ripened cheese.</title>
        <authorList>
            <consortium name="US DOE Joint Genome Institute (JGI-PGF)"/>
            <person name="Walter F."/>
            <person name="Albersmeier A."/>
            <person name="Kalinowski J."/>
            <person name="Ruckert C."/>
        </authorList>
    </citation>
    <scope>NUCLEOTIDE SEQUENCE</scope>
    <source>
        <strain evidence="3">VKM B-2347</strain>
    </source>
</reference>
<gene>
    <name evidence="3" type="ORF">GCM10008179_31140</name>
</gene>
<evidence type="ECO:0000256" key="2">
    <source>
        <dbReference type="SAM" id="SignalP"/>
    </source>
</evidence>
<evidence type="ECO:0000313" key="4">
    <source>
        <dbReference type="Proteomes" id="UP001143372"/>
    </source>
</evidence>
<accession>A0A9W6MWY0</accession>
<protein>
    <submittedName>
        <fullName evidence="3">Uncharacterized protein</fullName>
    </submittedName>
</protein>
<feature type="compositionally biased region" description="Pro residues" evidence="1">
    <location>
        <begin position="38"/>
        <end position="47"/>
    </location>
</feature>
<feature type="region of interest" description="Disordered" evidence="1">
    <location>
        <begin position="21"/>
        <end position="62"/>
    </location>
</feature>
<keyword evidence="4" id="KW-1185">Reference proteome</keyword>
<reference evidence="3" key="2">
    <citation type="submission" date="2023-01" db="EMBL/GenBank/DDBJ databases">
        <authorList>
            <person name="Sun Q."/>
            <person name="Evtushenko L."/>
        </authorList>
    </citation>
    <scope>NUCLEOTIDE SEQUENCE</scope>
    <source>
        <strain evidence="3">VKM B-2347</strain>
    </source>
</reference>
<organism evidence="3 4">
    <name type="scientific">Hansschlegelia plantiphila</name>
    <dbReference type="NCBI Taxonomy" id="374655"/>
    <lineage>
        <taxon>Bacteria</taxon>
        <taxon>Pseudomonadati</taxon>
        <taxon>Pseudomonadota</taxon>
        <taxon>Alphaproteobacteria</taxon>
        <taxon>Hyphomicrobiales</taxon>
        <taxon>Methylopilaceae</taxon>
        <taxon>Hansschlegelia</taxon>
    </lineage>
</organism>
<proteinExistence type="predicted"/>
<dbReference type="AlphaFoldDB" id="A0A9W6MWY0"/>
<sequence length="174" mass="18379">MRRRSGLILSFLLTAAAAPAFAQAPPVTTPPDKIDPGPVRPETPAPPEGGSQAKEATPSADTLDVPARVFAVRVAGPWQADGKKGFSRVVGVTQDGAQHFYVQWLGEPDGQVVATKEVVDDEAAKVTFGDVRTEPGDEGVTVFLDTVPDKDGMRDTWVMVIGEPGDVRFGPATN</sequence>
<name>A0A9W6MWY0_9HYPH</name>
<comment type="caution">
    <text evidence="3">The sequence shown here is derived from an EMBL/GenBank/DDBJ whole genome shotgun (WGS) entry which is preliminary data.</text>
</comment>
<feature type="chain" id="PRO_5040773429" evidence="2">
    <location>
        <begin position="23"/>
        <end position="174"/>
    </location>
</feature>